<dbReference type="Pfam" id="PF05187">
    <property type="entry name" value="Fer4_ETF_QO"/>
    <property type="match status" value="1"/>
</dbReference>
<evidence type="ECO:0000256" key="14">
    <source>
        <dbReference type="ARBA" id="ARBA00023136"/>
    </source>
</evidence>
<evidence type="ECO:0000256" key="8">
    <source>
        <dbReference type="ARBA" id="ARBA00022946"/>
    </source>
</evidence>
<comment type="cofactor">
    <cofactor evidence="1 15">
        <name>FAD</name>
        <dbReference type="ChEBI" id="CHEBI:57692"/>
    </cofactor>
</comment>
<dbReference type="Gene3D" id="3.50.50.60">
    <property type="entry name" value="FAD/NAD(P)-binding domain"/>
    <property type="match status" value="1"/>
</dbReference>
<dbReference type="SUPFAM" id="SSF51905">
    <property type="entry name" value="FAD/NAD(P)-binding domain"/>
    <property type="match status" value="1"/>
</dbReference>
<dbReference type="PANTHER" id="PTHR10617:SF107">
    <property type="entry name" value="ELECTRON TRANSFER FLAVOPROTEIN-UBIQUINONE OXIDOREDUCTASE, MITOCHONDRIAL"/>
    <property type="match status" value="1"/>
</dbReference>
<evidence type="ECO:0000256" key="10">
    <source>
        <dbReference type="ARBA" id="ARBA00023002"/>
    </source>
</evidence>
<evidence type="ECO:0000256" key="2">
    <source>
        <dbReference type="ARBA" id="ARBA00002819"/>
    </source>
</evidence>
<evidence type="ECO:0000256" key="5">
    <source>
        <dbReference type="ARBA" id="ARBA00022630"/>
    </source>
</evidence>
<evidence type="ECO:0000256" key="4">
    <source>
        <dbReference type="ARBA" id="ARBA00022448"/>
    </source>
</evidence>
<dbReference type="InterPro" id="IPR036188">
    <property type="entry name" value="FAD/NAD-bd_sf"/>
</dbReference>
<comment type="caution">
    <text evidence="17">The sequence shown here is derived from an EMBL/GenBank/DDBJ whole genome shotgun (WGS) entry which is preliminary data.</text>
</comment>
<dbReference type="PRINTS" id="PR00469">
    <property type="entry name" value="PNDRDTASEII"/>
</dbReference>
<dbReference type="EMBL" id="WPHG01000008">
    <property type="protein sequence ID" value="MVA99916.1"/>
    <property type="molecule type" value="Genomic_DNA"/>
</dbReference>
<dbReference type="GO" id="GO:0046872">
    <property type="term" value="F:metal ion binding"/>
    <property type="evidence" value="ECO:0007669"/>
    <property type="project" value="UniProtKB-KW"/>
</dbReference>
<evidence type="ECO:0000256" key="6">
    <source>
        <dbReference type="ARBA" id="ARBA00022723"/>
    </source>
</evidence>
<dbReference type="Pfam" id="PF21162">
    <property type="entry name" value="ETFQO_UQ-bd"/>
    <property type="match status" value="1"/>
</dbReference>
<evidence type="ECO:0000256" key="13">
    <source>
        <dbReference type="ARBA" id="ARBA00023075"/>
    </source>
</evidence>
<keyword evidence="6 15" id="KW-0479">Metal-binding</keyword>
<evidence type="ECO:0000256" key="12">
    <source>
        <dbReference type="ARBA" id="ARBA00023014"/>
    </source>
</evidence>
<dbReference type="EC" id="1.5.5.1" evidence="15"/>
<evidence type="ECO:0000256" key="15">
    <source>
        <dbReference type="RuleBase" id="RU366068"/>
    </source>
</evidence>
<dbReference type="InterPro" id="IPR049398">
    <property type="entry name" value="ETF-QO/FixC_UQ-bd"/>
</dbReference>
<comment type="catalytic activity">
    <reaction evidence="15">
        <text>a ubiquinone + reduced [electron-transfer flavoprotein] = a ubiquinol + oxidized [electron-transfer flavoprotein] + H(+)</text>
        <dbReference type="Rhea" id="RHEA:24052"/>
        <dbReference type="Rhea" id="RHEA-COMP:9565"/>
        <dbReference type="Rhea" id="RHEA-COMP:9566"/>
        <dbReference type="Rhea" id="RHEA-COMP:10685"/>
        <dbReference type="Rhea" id="RHEA-COMP:10686"/>
        <dbReference type="ChEBI" id="CHEBI:15378"/>
        <dbReference type="ChEBI" id="CHEBI:16389"/>
        <dbReference type="ChEBI" id="CHEBI:17976"/>
        <dbReference type="ChEBI" id="CHEBI:57692"/>
        <dbReference type="ChEBI" id="CHEBI:58307"/>
        <dbReference type="EC" id="1.5.5.1"/>
    </reaction>
</comment>
<evidence type="ECO:0000259" key="16">
    <source>
        <dbReference type="PROSITE" id="PS51379"/>
    </source>
</evidence>
<dbReference type="GO" id="GO:0051539">
    <property type="term" value="F:4 iron, 4 sulfur cluster binding"/>
    <property type="evidence" value="ECO:0007669"/>
    <property type="project" value="UniProtKB-UniRule"/>
</dbReference>
<dbReference type="Gene3D" id="3.30.9.90">
    <property type="match status" value="1"/>
</dbReference>
<dbReference type="InterPro" id="IPR017896">
    <property type="entry name" value="4Fe4S_Fe-S-bd"/>
</dbReference>
<dbReference type="GO" id="GO:0004174">
    <property type="term" value="F:electron-transferring-flavoprotein dehydrogenase activity"/>
    <property type="evidence" value="ECO:0007669"/>
    <property type="project" value="UniProtKB-UniRule"/>
</dbReference>
<keyword evidence="11 15" id="KW-0408">Iron</keyword>
<evidence type="ECO:0000256" key="11">
    <source>
        <dbReference type="ARBA" id="ARBA00023004"/>
    </source>
</evidence>
<dbReference type="RefSeq" id="WP_156715601.1">
    <property type="nucleotide sequence ID" value="NZ_WPHG01000008.1"/>
</dbReference>
<keyword evidence="14" id="KW-0472">Membrane</keyword>
<organism evidence="17 18">
    <name type="scientific">Nitratireductor arenosus</name>
    <dbReference type="NCBI Taxonomy" id="2682096"/>
    <lineage>
        <taxon>Bacteria</taxon>
        <taxon>Pseudomonadati</taxon>
        <taxon>Pseudomonadota</taxon>
        <taxon>Alphaproteobacteria</taxon>
        <taxon>Hyphomicrobiales</taxon>
        <taxon>Phyllobacteriaceae</taxon>
        <taxon>Nitratireductor</taxon>
    </lineage>
</organism>
<protein>
    <recommendedName>
        <fullName evidence="15">Electron transfer flavoprotein-ubiquinone oxidoreductase</fullName>
        <shortName evidence="15">ETF-QO</shortName>
        <ecNumber evidence="15">1.5.5.1</ecNumber>
    </recommendedName>
</protein>
<dbReference type="AlphaFoldDB" id="A0A844QJ34"/>
<keyword evidence="5 15" id="KW-0285">Flavoprotein</keyword>
<evidence type="ECO:0000256" key="1">
    <source>
        <dbReference type="ARBA" id="ARBA00001974"/>
    </source>
</evidence>
<dbReference type="Pfam" id="PF13450">
    <property type="entry name" value="NAD_binding_8"/>
    <property type="match status" value="1"/>
</dbReference>
<dbReference type="SUPFAM" id="SSF54862">
    <property type="entry name" value="4Fe-4S ferredoxins"/>
    <property type="match status" value="1"/>
</dbReference>
<evidence type="ECO:0000256" key="7">
    <source>
        <dbReference type="ARBA" id="ARBA00022827"/>
    </source>
</evidence>
<keyword evidence="4 15" id="KW-0813">Transport</keyword>
<name>A0A844QJ34_9HYPH</name>
<dbReference type="Proteomes" id="UP000463224">
    <property type="component" value="Unassembled WGS sequence"/>
</dbReference>
<feature type="domain" description="4Fe-4S ferredoxin-type" evidence="16">
    <location>
        <begin position="520"/>
        <end position="549"/>
    </location>
</feature>
<keyword evidence="8" id="KW-0809">Transit peptide</keyword>
<keyword evidence="12 15" id="KW-0411">Iron-sulfur</keyword>
<accession>A0A844QJ34</accession>
<proteinExistence type="predicted"/>
<keyword evidence="9 15" id="KW-0249">Electron transport</keyword>
<dbReference type="GO" id="GO:0016020">
    <property type="term" value="C:membrane"/>
    <property type="evidence" value="ECO:0007669"/>
    <property type="project" value="UniProtKB-SubCell"/>
</dbReference>
<dbReference type="Gene3D" id="3.30.70.20">
    <property type="match status" value="1"/>
</dbReference>
<dbReference type="PANTHER" id="PTHR10617">
    <property type="entry name" value="ELECTRON TRANSFER FLAVOPROTEIN-UBIQUINONE OXIDOREDUCTASE"/>
    <property type="match status" value="1"/>
</dbReference>
<keyword evidence="7 15" id="KW-0274">FAD</keyword>
<keyword evidence="13 15" id="KW-0830">Ubiquinone</keyword>
<evidence type="ECO:0000313" key="18">
    <source>
        <dbReference type="Proteomes" id="UP000463224"/>
    </source>
</evidence>
<dbReference type="InterPro" id="IPR007859">
    <property type="entry name" value="ETF-QO/FixX_C"/>
</dbReference>
<dbReference type="PROSITE" id="PS51379">
    <property type="entry name" value="4FE4S_FER_2"/>
    <property type="match status" value="1"/>
</dbReference>
<keyword evidence="10 15" id="KW-0560">Oxidoreductase</keyword>
<dbReference type="InterPro" id="IPR040156">
    <property type="entry name" value="ETF-QO"/>
</dbReference>
<reference evidence="17 18" key="1">
    <citation type="submission" date="2019-12" db="EMBL/GenBank/DDBJ databases">
        <title>Nitratireductor arenosus sp. nov., Isolated from sea sand, Jeju island, South Korea.</title>
        <authorList>
            <person name="Kim W."/>
        </authorList>
    </citation>
    <scope>NUCLEOTIDE SEQUENCE [LARGE SCALE GENOMIC DNA]</scope>
    <source>
        <strain evidence="17 18">CAU 1489</strain>
    </source>
</reference>
<comment type="function">
    <text evidence="2 15">Accepts electrons from ETF and reduces ubiquinone.</text>
</comment>
<comment type="cofactor">
    <cofactor evidence="15">
        <name>[4Fe-4S] cluster</name>
        <dbReference type="ChEBI" id="CHEBI:49883"/>
    </cofactor>
    <text evidence="15">Binds 1 [4Fe-4S] cluster.</text>
</comment>
<evidence type="ECO:0000256" key="3">
    <source>
        <dbReference type="ARBA" id="ARBA00004370"/>
    </source>
</evidence>
<dbReference type="SUPFAM" id="SSF54373">
    <property type="entry name" value="FAD-linked reductases, C-terminal domain"/>
    <property type="match status" value="1"/>
</dbReference>
<sequence>MSEAERESMEFDVVIVGAGPAGLSAAIRLKQLNADLSVVVLEKGAEVGAHILSGAVVDPVGIDKLLPDWRDDADHPFKTAVADDQFLLLGPAGSIRIPNFLMPPLMNNHGNYIVSLGNVCRWLAGRAEALGVEIYPGFAAAEVLYDDAGAVIGVATGDMGVERDGSKGPNYAPGMALLGKYTLIGEGVRGSLAKQLIAKFDLDRDSEPQKFGIGLKELWQVKPENHKPGLVQHSFGWPLDRQTGGGSFLYHLEDNQVAVGFVVHLNYKNPYLAPFAEFQRFKTHPAIRATFEDAKRVSYGARAITEGGFQSVPKLVFPGGALLGCSAGFVNLPRIKGSHNAVLSGMMAAESAAEALGAGRAGDELGGYDEAWRASEIGRDLKKVRNVKPLWSRFGLYLGVGLGGFDMWLNTLFGFSLFGTLKHGKTDAAALEPASAHKKIDYPKPDGVLTFDRLSSVFLSNTNHAEDQPVHLQVKDMELQKVSEFDKFAGPSARYCPAGVYEWVDAEGDSVADKPGTADARFVINAQNCVHCKTCDIKDPNQNINWVPPQGGEGPVYPNM</sequence>
<evidence type="ECO:0000313" key="17">
    <source>
        <dbReference type="EMBL" id="MVA99916.1"/>
    </source>
</evidence>
<dbReference type="FunFam" id="3.30.70.20:FF:000015">
    <property type="entry name" value="Electron transfer flavoprotein-ubiquinone oxidoreductase"/>
    <property type="match status" value="1"/>
</dbReference>
<evidence type="ECO:0000256" key="9">
    <source>
        <dbReference type="ARBA" id="ARBA00022982"/>
    </source>
</evidence>
<comment type="subcellular location">
    <subcellularLocation>
        <location evidence="3">Membrane</location>
    </subcellularLocation>
</comment>
<keyword evidence="18" id="KW-1185">Reference proteome</keyword>
<gene>
    <name evidence="17" type="ORF">GN330_21930</name>
</gene>